<comment type="cofactor">
    <cofactor evidence="6">
        <name>Fe(2+)</name>
        <dbReference type="ChEBI" id="CHEBI:29033"/>
    </cofactor>
    <text evidence="6">Binds 1 Fe(2+) ion.</text>
</comment>
<dbReference type="NCBIfam" id="NF001159">
    <property type="entry name" value="PRK00150.1-3"/>
    <property type="match status" value="1"/>
</dbReference>
<reference evidence="8" key="1">
    <citation type="journal article" date="2019" name="Int. J. Syst. Evol. Microbiol.">
        <title>The Global Catalogue of Microorganisms (GCM) 10K type strain sequencing project: providing services to taxonomists for standard genome sequencing and annotation.</title>
        <authorList>
            <consortium name="The Broad Institute Genomics Platform"/>
            <consortium name="The Broad Institute Genome Sequencing Center for Infectious Disease"/>
            <person name="Wu L."/>
            <person name="Ma J."/>
        </authorList>
    </citation>
    <scope>NUCLEOTIDE SEQUENCE [LARGE SCALE GENOMIC DNA]</scope>
    <source>
        <strain evidence="8">KCTC 42964</strain>
    </source>
</reference>
<evidence type="ECO:0000256" key="5">
    <source>
        <dbReference type="ARBA" id="ARBA00023004"/>
    </source>
</evidence>
<accession>A0ABV7L789</accession>
<keyword evidence="8" id="KW-1185">Reference proteome</keyword>
<feature type="active site" evidence="6">
    <location>
        <position position="133"/>
    </location>
</feature>
<keyword evidence="3 6" id="KW-0378">Hydrolase</keyword>
<dbReference type="EC" id="3.5.1.88" evidence="6"/>
<dbReference type="RefSeq" id="WP_379905288.1">
    <property type="nucleotide sequence ID" value="NZ_JBHRTR010000037.1"/>
</dbReference>
<evidence type="ECO:0000313" key="7">
    <source>
        <dbReference type="EMBL" id="MFC3230271.1"/>
    </source>
</evidence>
<keyword evidence="2 6" id="KW-0479">Metal-binding</keyword>
<dbReference type="EMBL" id="JBHRTR010000037">
    <property type="protein sequence ID" value="MFC3230271.1"/>
    <property type="molecule type" value="Genomic_DNA"/>
</dbReference>
<dbReference type="Proteomes" id="UP001595528">
    <property type="component" value="Unassembled WGS sequence"/>
</dbReference>
<dbReference type="Pfam" id="PF01327">
    <property type="entry name" value="Pep_deformylase"/>
    <property type="match status" value="1"/>
</dbReference>
<proteinExistence type="inferred from homology"/>
<gene>
    <name evidence="6" type="primary">def</name>
    <name evidence="7" type="ORF">ACFOGJ_23675</name>
</gene>
<evidence type="ECO:0000256" key="6">
    <source>
        <dbReference type="HAMAP-Rule" id="MF_00163"/>
    </source>
</evidence>
<dbReference type="PRINTS" id="PR01576">
    <property type="entry name" value="PDEFORMYLASE"/>
</dbReference>
<dbReference type="CDD" id="cd00487">
    <property type="entry name" value="Pep_deformylase"/>
    <property type="match status" value="1"/>
</dbReference>
<dbReference type="InterPro" id="IPR036821">
    <property type="entry name" value="Peptide_deformylase_sf"/>
</dbReference>
<dbReference type="HAMAP" id="MF_00163">
    <property type="entry name" value="Pep_deformylase"/>
    <property type="match status" value="1"/>
</dbReference>
<evidence type="ECO:0000256" key="4">
    <source>
        <dbReference type="ARBA" id="ARBA00022917"/>
    </source>
</evidence>
<feature type="binding site" evidence="6">
    <location>
        <position position="90"/>
    </location>
    <ligand>
        <name>Fe cation</name>
        <dbReference type="ChEBI" id="CHEBI:24875"/>
    </ligand>
</feature>
<keyword evidence="4 6" id="KW-0648">Protein biosynthesis</keyword>
<comment type="function">
    <text evidence="6">Removes the formyl group from the N-terminal Met of newly synthesized proteins. Requires at least a dipeptide for an efficient rate of reaction. N-terminal L-methionine is a prerequisite for activity but the enzyme has broad specificity at other positions.</text>
</comment>
<dbReference type="Gene3D" id="3.90.45.10">
    <property type="entry name" value="Peptide deformylase"/>
    <property type="match status" value="1"/>
</dbReference>
<evidence type="ECO:0000256" key="3">
    <source>
        <dbReference type="ARBA" id="ARBA00022801"/>
    </source>
</evidence>
<protein>
    <recommendedName>
        <fullName evidence="6">Peptide deformylase</fullName>
        <shortName evidence="6">PDF</shortName>
        <ecNumber evidence="6">3.5.1.88</ecNumber>
    </recommendedName>
    <alternativeName>
        <fullName evidence="6">Polypeptide deformylase</fullName>
    </alternativeName>
</protein>
<name>A0ABV7L789_9PROT</name>
<evidence type="ECO:0000256" key="2">
    <source>
        <dbReference type="ARBA" id="ARBA00022723"/>
    </source>
</evidence>
<dbReference type="PIRSF" id="PIRSF004749">
    <property type="entry name" value="Pep_def"/>
    <property type="match status" value="1"/>
</dbReference>
<evidence type="ECO:0000256" key="1">
    <source>
        <dbReference type="ARBA" id="ARBA00010759"/>
    </source>
</evidence>
<dbReference type="PANTHER" id="PTHR10458">
    <property type="entry name" value="PEPTIDE DEFORMYLASE"/>
    <property type="match status" value="1"/>
</dbReference>
<dbReference type="SUPFAM" id="SSF56420">
    <property type="entry name" value="Peptide deformylase"/>
    <property type="match status" value="1"/>
</dbReference>
<comment type="caution">
    <text evidence="7">The sequence shown here is derived from an EMBL/GenBank/DDBJ whole genome shotgun (WGS) entry which is preliminary data.</text>
</comment>
<feature type="binding site" evidence="6">
    <location>
        <position position="132"/>
    </location>
    <ligand>
        <name>Fe cation</name>
        <dbReference type="ChEBI" id="CHEBI:24875"/>
    </ligand>
</feature>
<organism evidence="7 8">
    <name type="scientific">Marinibaculum pumilum</name>
    <dbReference type="NCBI Taxonomy" id="1766165"/>
    <lineage>
        <taxon>Bacteria</taxon>
        <taxon>Pseudomonadati</taxon>
        <taxon>Pseudomonadota</taxon>
        <taxon>Alphaproteobacteria</taxon>
        <taxon>Rhodospirillales</taxon>
        <taxon>Rhodospirillaceae</taxon>
        <taxon>Marinibaculum</taxon>
    </lineage>
</organism>
<feature type="binding site" evidence="6">
    <location>
        <position position="136"/>
    </location>
    <ligand>
        <name>Fe cation</name>
        <dbReference type="ChEBI" id="CHEBI:24875"/>
    </ligand>
</feature>
<dbReference type="PANTHER" id="PTHR10458:SF20">
    <property type="entry name" value="PEPTIDE DEFORMYLASE 1"/>
    <property type="match status" value="1"/>
</dbReference>
<keyword evidence="5 6" id="KW-0408">Iron</keyword>
<comment type="catalytic activity">
    <reaction evidence="6">
        <text>N-terminal N-formyl-L-methionyl-[peptide] + H2O = N-terminal L-methionyl-[peptide] + formate</text>
        <dbReference type="Rhea" id="RHEA:24420"/>
        <dbReference type="Rhea" id="RHEA-COMP:10639"/>
        <dbReference type="Rhea" id="RHEA-COMP:10640"/>
        <dbReference type="ChEBI" id="CHEBI:15377"/>
        <dbReference type="ChEBI" id="CHEBI:15740"/>
        <dbReference type="ChEBI" id="CHEBI:49298"/>
        <dbReference type="ChEBI" id="CHEBI:64731"/>
        <dbReference type="EC" id="3.5.1.88"/>
    </reaction>
</comment>
<comment type="similarity">
    <text evidence="1 6">Belongs to the polypeptide deformylase family.</text>
</comment>
<evidence type="ECO:0000313" key="8">
    <source>
        <dbReference type="Proteomes" id="UP001595528"/>
    </source>
</evidence>
<dbReference type="InterPro" id="IPR023635">
    <property type="entry name" value="Peptide_deformylase"/>
</dbReference>
<sequence>MSVLTLLPDDAPLLRQVAAPVADPAAPEIARLARDLAETMQAAQGRGIAAPQVGIGLRMIHFAALGGFTTLCNPGYVPLDAVLEGGFEGCLSLPGCRGTVPRWSRIAYWGVTPQGQRVEREADGMHARVVQHEVDHLLGILYPDRMAPGTPLLDAAVLNATVANTTMEAAAPRAAPGRKETA</sequence>